<dbReference type="GeneID" id="96602276"/>
<protein>
    <submittedName>
        <fullName evidence="2">NAD-dependent formate dehydrogenase delta subunit</fullName>
        <ecNumber evidence="2">1.2.1.2</ecNumber>
    </submittedName>
</protein>
<evidence type="ECO:0000313" key="2">
    <source>
        <dbReference type="EMBL" id="AIQ93456.1"/>
    </source>
</evidence>
<dbReference type="InterPro" id="IPR021074">
    <property type="entry name" value="Formate_DH_dsu"/>
</dbReference>
<dbReference type="Pfam" id="PF11390">
    <property type="entry name" value="FdsD"/>
    <property type="match status" value="1"/>
</dbReference>
<evidence type="ECO:0000313" key="3">
    <source>
        <dbReference type="Proteomes" id="UP000029492"/>
    </source>
</evidence>
<dbReference type="STRING" id="693986.MOC_5701"/>
<feature type="region of interest" description="Disordered" evidence="1">
    <location>
        <begin position="68"/>
        <end position="97"/>
    </location>
</feature>
<organism evidence="2 3">
    <name type="scientific">Methylobacterium oryzae CBMB20</name>
    <dbReference type="NCBI Taxonomy" id="693986"/>
    <lineage>
        <taxon>Bacteria</taxon>
        <taxon>Pseudomonadati</taxon>
        <taxon>Pseudomonadota</taxon>
        <taxon>Alphaproteobacteria</taxon>
        <taxon>Hyphomicrobiales</taxon>
        <taxon>Methylobacteriaceae</taxon>
        <taxon>Methylobacterium</taxon>
    </lineage>
</organism>
<dbReference type="AlphaFoldDB" id="A0A089NZR5"/>
<dbReference type="RefSeq" id="WP_043349488.1">
    <property type="nucleotide sequence ID" value="NZ_CP003811.1"/>
</dbReference>
<dbReference type="eggNOG" id="ENOG5032Z86">
    <property type="taxonomic scope" value="Bacteria"/>
</dbReference>
<dbReference type="Proteomes" id="UP000029492">
    <property type="component" value="Chromosome"/>
</dbReference>
<reference evidence="2 3" key="1">
    <citation type="journal article" date="2014" name="PLoS ONE">
        <title>Genome Information of Methylobacterium oryzae, a Plant-Probiotic Methylotroph in the Phyllosphere.</title>
        <authorList>
            <person name="Kwak M.J."/>
            <person name="Jeong H."/>
            <person name="Madhaiyan M."/>
            <person name="Lee Y."/>
            <person name="Sa T.M."/>
            <person name="Oh T.K."/>
            <person name="Kim J.F."/>
        </authorList>
    </citation>
    <scope>NUCLEOTIDE SEQUENCE [LARGE SCALE GENOMIC DNA]</scope>
    <source>
        <strain evidence="2 3">CBMB20</strain>
    </source>
</reference>
<gene>
    <name evidence="2" type="ORF">MOC_5701</name>
</gene>
<proteinExistence type="predicted"/>
<accession>A0A089NZR5</accession>
<dbReference type="EMBL" id="CP003811">
    <property type="protein sequence ID" value="AIQ93456.1"/>
    <property type="molecule type" value="Genomic_DNA"/>
</dbReference>
<dbReference type="GO" id="GO:0016491">
    <property type="term" value="F:oxidoreductase activity"/>
    <property type="evidence" value="ECO:0007669"/>
    <property type="project" value="UniProtKB-KW"/>
</dbReference>
<dbReference type="EC" id="1.2.1.2" evidence="2"/>
<dbReference type="HOGENOM" id="CLU_166802_0_0_5"/>
<sequence length="97" mass="10464">MSAVTQADKLVRMANQIATFFRSYPEEEAVAGVQKHIKAFWTPKMIAHLEAALPEQGDRVDSYVRRALQGEEPAADSPVRPATRDPQLAGAGASDAG</sequence>
<keyword evidence="3" id="KW-1185">Reference proteome</keyword>
<dbReference type="KEGG" id="mor:MOC_5701"/>
<name>A0A089NZR5_9HYPH</name>
<keyword evidence="2" id="KW-0560">Oxidoreductase</keyword>
<evidence type="ECO:0000256" key="1">
    <source>
        <dbReference type="SAM" id="MobiDB-lite"/>
    </source>
</evidence>